<proteinExistence type="predicted"/>
<name>W2UPW4_9FLAO</name>
<comment type="caution">
    <text evidence="2">The sequence shown here is derived from an EMBL/GenBank/DDBJ whole genome shotgun (WGS) entry which is preliminary data.</text>
</comment>
<organism evidence="2 3">
    <name type="scientific">Zhouia amylolytica AD3</name>
    <dbReference type="NCBI Taxonomy" id="1286632"/>
    <lineage>
        <taxon>Bacteria</taxon>
        <taxon>Pseudomonadati</taxon>
        <taxon>Bacteroidota</taxon>
        <taxon>Flavobacteriia</taxon>
        <taxon>Flavobacteriales</taxon>
        <taxon>Flavobacteriaceae</taxon>
        <taxon>Zhouia</taxon>
    </lineage>
</organism>
<evidence type="ECO:0000313" key="3">
    <source>
        <dbReference type="Proteomes" id="UP000018850"/>
    </source>
</evidence>
<keyword evidence="1" id="KW-0472">Membrane</keyword>
<sequence>MIDLFIEKGILFLRMLFFYGINDTIVAFKNFKTVFVIEMILVIENFLIYAVIREVGC</sequence>
<evidence type="ECO:0000256" key="1">
    <source>
        <dbReference type="SAM" id="Phobius"/>
    </source>
</evidence>
<dbReference type="Proteomes" id="UP000018850">
    <property type="component" value="Unassembled WGS sequence"/>
</dbReference>
<feature type="transmembrane region" description="Helical" evidence="1">
    <location>
        <begin position="12"/>
        <end position="28"/>
    </location>
</feature>
<accession>W2UPW4</accession>
<dbReference type="AlphaFoldDB" id="W2UPW4"/>
<reference evidence="2 3" key="2">
    <citation type="journal article" date="2016" name="Genome Announc.">
        <title>Draft Genome Sequence of Zhouia amylolytica AD3, Isolated from Tidal Flat Sediment.</title>
        <authorList>
            <person name="Jia B."/>
            <person name="Jin H.M."/>
            <person name="Lee H.J."/>
            <person name="Jeon C.O."/>
        </authorList>
    </citation>
    <scope>NUCLEOTIDE SEQUENCE [LARGE SCALE GENOMIC DNA]</scope>
    <source>
        <strain evidence="2 3">AD3</strain>
    </source>
</reference>
<keyword evidence="3" id="KW-1185">Reference proteome</keyword>
<evidence type="ECO:0000313" key="2">
    <source>
        <dbReference type="EMBL" id="ETN95342.1"/>
    </source>
</evidence>
<keyword evidence="1" id="KW-0812">Transmembrane</keyword>
<gene>
    <name evidence="2" type="ORF">P278_10640</name>
</gene>
<dbReference type="EMBL" id="AYXY01000019">
    <property type="protein sequence ID" value="ETN95342.1"/>
    <property type="molecule type" value="Genomic_DNA"/>
</dbReference>
<feature type="transmembrane region" description="Helical" evidence="1">
    <location>
        <begin position="34"/>
        <end position="52"/>
    </location>
</feature>
<protein>
    <submittedName>
        <fullName evidence="2">Uncharacterized protein</fullName>
    </submittedName>
</protein>
<keyword evidence="1" id="KW-1133">Transmembrane helix</keyword>
<reference evidence="3" key="1">
    <citation type="submission" date="2013-11" db="EMBL/GenBank/DDBJ databases">
        <title>Draft genome sequence from a member of Zhouia, isolated tidal flat.</title>
        <authorList>
            <person name="Jin H."/>
            <person name="Jeon C.O."/>
        </authorList>
    </citation>
    <scope>NUCLEOTIDE SEQUENCE [LARGE SCALE GENOMIC DNA]</scope>
    <source>
        <strain evidence="3">AD3</strain>
    </source>
</reference>